<dbReference type="Proteomes" id="UP000824469">
    <property type="component" value="Unassembled WGS sequence"/>
</dbReference>
<sequence>MENFSPKHWDIWDKRTRTGRFGRNREIQHWGKWDKGTRGTRIAEGAEKVESQSDCATCHQQIRDREAHFGGRIG</sequence>
<organism evidence="1 2">
    <name type="scientific">Taxus chinensis</name>
    <name type="common">Chinese yew</name>
    <name type="synonym">Taxus wallichiana var. chinensis</name>
    <dbReference type="NCBI Taxonomy" id="29808"/>
    <lineage>
        <taxon>Eukaryota</taxon>
        <taxon>Viridiplantae</taxon>
        <taxon>Streptophyta</taxon>
        <taxon>Embryophyta</taxon>
        <taxon>Tracheophyta</taxon>
        <taxon>Spermatophyta</taxon>
        <taxon>Pinopsida</taxon>
        <taxon>Pinidae</taxon>
        <taxon>Conifers II</taxon>
        <taxon>Cupressales</taxon>
        <taxon>Taxaceae</taxon>
        <taxon>Taxus</taxon>
    </lineage>
</organism>
<evidence type="ECO:0000313" key="2">
    <source>
        <dbReference type="Proteomes" id="UP000824469"/>
    </source>
</evidence>
<accession>A0AA38G295</accession>
<keyword evidence="2" id="KW-1185">Reference proteome</keyword>
<protein>
    <submittedName>
        <fullName evidence="1">Uncharacterized protein</fullName>
    </submittedName>
</protein>
<feature type="non-terminal residue" evidence="1">
    <location>
        <position position="74"/>
    </location>
</feature>
<dbReference type="EMBL" id="JAHRHJ020000005">
    <property type="protein sequence ID" value="KAH9313628.1"/>
    <property type="molecule type" value="Genomic_DNA"/>
</dbReference>
<evidence type="ECO:0000313" key="1">
    <source>
        <dbReference type="EMBL" id="KAH9313628.1"/>
    </source>
</evidence>
<dbReference type="AlphaFoldDB" id="A0AA38G295"/>
<name>A0AA38G295_TAXCH</name>
<gene>
    <name evidence="1" type="ORF">KI387_022255</name>
</gene>
<comment type="caution">
    <text evidence="1">The sequence shown here is derived from an EMBL/GenBank/DDBJ whole genome shotgun (WGS) entry which is preliminary data.</text>
</comment>
<proteinExistence type="predicted"/>
<reference evidence="1 2" key="1">
    <citation type="journal article" date="2021" name="Nat. Plants">
        <title>The Taxus genome provides insights into paclitaxel biosynthesis.</title>
        <authorList>
            <person name="Xiong X."/>
            <person name="Gou J."/>
            <person name="Liao Q."/>
            <person name="Li Y."/>
            <person name="Zhou Q."/>
            <person name="Bi G."/>
            <person name="Li C."/>
            <person name="Du R."/>
            <person name="Wang X."/>
            <person name="Sun T."/>
            <person name="Guo L."/>
            <person name="Liang H."/>
            <person name="Lu P."/>
            <person name="Wu Y."/>
            <person name="Zhang Z."/>
            <person name="Ro D.K."/>
            <person name="Shang Y."/>
            <person name="Huang S."/>
            <person name="Yan J."/>
        </authorList>
    </citation>
    <scope>NUCLEOTIDE SEQUENCE [LARGE SCALE GENOMIC DNA]</scope>
    <source>
        <strain evidence="1">Ta-2019</strain>
    </source>
</reference>